<gene>
    <name evidence="1" type="ORF">O1R50_15970</name>
</gene>
<dbReference type="RefSeq" id="WP_270111103.1">
    <property type="nucleotide sequence ID" value="NZ_JAPZVP010000012.1"/>
</dbReference>
<accession>A0A9X3P976</accession>
<evidence type="ECO:0000313" key="1">
    <source>
        <dbReference type="EMBL" id="MDA1361128.1"/>
    </source>
</evidence>
<organism evidence="1 2">
    <name type="scientific">Glycomyces luteolus</name>
    <dbReference type="NCBI Taxonomy" id="2670330"/>
    <lineage>
        <taxon>Bacteria</taxon>
        <taxon>Bacillati</taxon>
        <taxon>Actinomycetota</taxon>
        <taxon>Actinomycetes</taxon>
        <taxon>Glycomycetales</taxon>
        <taxon>Glycomycetaceae</taxon>
        <taxon>Glycomyces</taxon>
    </lineage>
</organism>
<dbReference type="Gene3D" id="1.25.40.10">
    <property type="entry name" value="Tetratricopeptide repeat domain"/>
    <property type="match status" value="1"/>
</dbReference>
<dbReference type="InterPro" id="IPR011990">
    <property type="entry name" value="TPR-like_helical_dom_sf"/>
</dbReference>
<keyword evidence="2" id="KW-1185">Reference proteome</keyword>
<dbReference type="InterPro" id="IPR009003">
    <property type="entry name" value="Peptidase_S1_PA"/>
</dbReference>
<proteinExistence type="predicted"/>
<comment type="caution">
    <text evidence="1">The sequence shown here is derived from an EMBL/GenBank/DDBJ whole genome shotgun (WGS) entry which is preliminary data.</text>
</comment>
<dbReference type="Pfam" id="PF13365">
    <property type="entry name" value="Trypsin_2"/>
    <property type="match status" value="1"/>
</dbReference>
<dbReference type="Gene3D" id="2.40.10.10">
    <property type="entry name" value="Trypsin-like serine proteases"/>
    <property type="match status" value="1"/>
</dbReference>
<dbReference type="SUPFAM" id="SSF50494">
    <property type="entry name" value="Trypsin-like serine proteases"/>
    <property type="match status" value="1"/>
</dbReference>
<reference evidence="1" key="1">
    <citation type="submission" date="2022-12" db="EMBL/GenBank/DDBJ databases">
        <title>Gycomyces niveus sp.nov.,a novel actinomycete isolated from soil in Shouguan.</title>
        <authorList>
            <person name="Yang X."/>
        </authorList>
    </citation>
    <scope>NUCLEOTIDE SEQUENCE</scope>
    <source>
        <strain evidence="1">NEAU-A15</strain>
    </source>
</reference>
<sequence length="1228" mass="135776">MSPTDRLWCSDERVVRISTVKHQRRYSLTGYLVADELVLTCAHDVADAETREVCLPSSEAHPAQLLWPEEAESDSIDVALLRVPGLRAPAGRVLWGEYTDYVGAKAARCIGFPRAERENGAHHAARIDGGFVPGQGSGKGRMQFDFASPDAIDQRDWSGLSGAMILDDHALLGILAERSGTRERRFNAIPATLILEQETLRELLGDPELLSLSDPHPLVRSPFEPLGEATEFKLITARYGQVPFVRESHGDVLDALTAWCFATAPEPASGCDVALRLVTGPAGAGKTRLAAELCRRVSEEDPAWRAGFALDDQEAPWGSHLPQTPLLVVFDYVERSAVTAKVIDFLKHLERLGERLRFPVRILLISRAAGGWYDQLSDQGGTLLQQRLKAQDSPRIALRRGDFGPQERAAHFRGAYARFTNEIDNPIDSERFIDLIEGAQYDSPLLVHIAALLAASGSTLPSPDRGGLRDRLLGFLLQRERDRRWAAEPALSTTNAGPAESDQALHAVAIMTLTGPTILEAAEFLKASELWADQSNAARREAAKALARLYPAEDGRTAPIEPDLVSEHLVAGIEDLPAVTASLHKMPLNTDHFARMLHLLTLTHDHYPDAVESAKQMLVHALTRILGGEAEELSIAEILDQSLARLIEIAVGQVDRGEEAEVANLLSSALKQVSDLDRIAEVAADVEILADHDDGRLAELGQTLYDIKVRYHREKGDAADLMAALEGAARGYLGKDRFVEAFNLLYESINLRLQTELFTDRMWAVEAMQQLRGQLEDDGLFEESVNAAETLIRVLQATGTDAPSAYAGSLSTLERAARKARREDRLDEARNLLDRTVGLRQELGLIRSSDFLPAIDEYEKIAAACQERFPLEAMAATMEALRLRQHIGDIEFDAYRRNFERLDAIYRAIQRVEPEAVEESATLLQWLATQDHSLRPEVADALEACGSQLWWGWRRQTALIVLSVAVEMRRRMARDVPRPDVKLARALAEYGLALWSEGQRVPSLQVLKDAEAHMRAAAGEHPDLWPEAIRTMEHRVVALWGADQYHAAVQLFKESESIERGRDRFRASASVATQDSRRGWYGASRIGADLPGMKPSLKVQLLETIVEDTPGAYSTLATALEDLSRAHAEAGELEAALESVSRAVDIRRKLAEASPRLHGRRLLDALRFMVFALEMLQRSNDAKRAEDEAETLVRKLKRIGGIDIGSDGELTPTEWMRGGSTGFPEMGL</sequence>
<dbReference type="EMBL" id="JAPZVP010000012">
    <property type="protein sequence ID" value="MDA1361128.1"/>
    <property type="molecule type" value="Genomic_DNA"/>
</dbReference>
<dbReference type="AlphaFoldDB" id="A0A9X3P976"/>
<name>A0A9X3P976_9ACTN</name>
<protein>
    <submittedName>
        <fullName evidence="1">Trypsin-like peptidase domain-containing protein</fullName>
    </submittedName>
</protein>
<dbReference type="InterPro" id="IPR043504">
    <property type="entry name" value="Peptidase_S1_PA_chymotrypsin"/>
</dbReference>
<evidence type="ECO:0000313" key="2">
    <source>
        <dbReference type="Proteomes" id="UP001146067"/>
    </source>
</evidence>
<dbReference type="Proteomes" id="UP001146067">
    <property type="component" value="Unassembled WGS sequence"/>
</dbReference>